<proteinExistence type="predicted"/>
<dbReference type="EMBL" id="BGPR01002470">
    <property type="protein sequence ID" value="GBM74022.1"/>
    <property type="molecule type" value="Genomic_DNA"/>
</dbReference>
<organism evidence="2 3">
    <name type="scientific">Araneus ventricosus</name>
    <name type="common">Orbweaver spider</name>
    <name type="synonym">Epeira ventricosa</name>
    <dbReference type="NCBI Taxonomy" id="182803"/>
    <lineage>
        <taxon>Eukaryota</taxon>
        <taxon>Metazoa</taxon>
        <taxon>Ecdysozoa</taxon>
        <taxon>Arthropoda</taxon>
        <taxon>Chelicerata</taxon>
        <taxon>Arachnida</taxon>
        <taxon>Araneae</taxon>
        <taxon>Araneomorphae</taxon>
        <taxon>Entelegynae</taxon>
        <taxon>Araneoidea</taxon>
        <taxon>Araneidae</taxon>
        <taxon>Araneus</taxon>
    </lineage>
</organism>
<feature type="compositionally biased region" description="Polar residues" evidence="1">
    <location>
        <begin position="324"/>
        <end position="338"/>
    </location>
</feature>
<feature type="compositionally biased region" description="Low complexity" evidence="1">
    <location>
        <begin position="297"/>
        <end position="309"/>
    </location>
</feature>
<dbReference type="AlphaFoldDB" id="A0A4Y2I9C1"/>
<gene>
    <name evidence="2" type="ORF">AVEN_57821_1</name>
</gene>
<dbReference type="GO" id="GO:0042981">
    <property type="term" value="P:regulation of apoptotic process"/>
    <property type="evidence" value="ECO:0007669"/>
    <property type="project" value="InterPro"/>
</dbReference>
<sequence length="475" mass="54391">MTKYIEVRKVTQDVLLFVWFKHGALSEEPPRESGLVAGISNELMENLSASIWIESFRSKFIWDEFFKNHFKRMTSSSKLFANYVAYACYVLNKSANAYECFFDILSIVSEFSLRCLEEGCEKYLNTCVDLFCTFFEKELDPKFEDQGDWKKFNEYIGKQYNSIQLKSMISDNKSPANLFEYFQDALERGNQLDYVVGRIVLKRRKQPYYVVNGIVLKDITRNQVESDKKAVSFSKSIGNKLEKLVQKTFDKLIMDFEVTYIQVKNLYRRADEEPSKGMKSRHSQWSAPKCRKKRQVEQCSSQEVQQSPSRMQSAGAQRKKDQESSGGTKNQVEQCSSRKVQKPPVGMQSKGTQRKIDQESSDGMKIQVEHYSLNVKKASGIVSCKTKVTKKELGGKTVTARDPLKTRNLDTTNLQDRVSPVQASDRKLKSAKMEKAKKLLGDMSLAIAKISELIQSLCEKHGVQVPVQLQLNNIA</sequence>
<dbReference type="InterPro" id="IPR036834">
    <property type="entry name" value="Bcl-2-like_sf"/>
</dbReference>
<feature type="region of interest" description="Disordered" evidence="1">
    <location>
        <begin position="271"/>
        <end position="361"/>
    </location>
</feature>
<accession>A0A4Y2I9C1</accession>
<protein>
    <submittedName>
        <fullName evidence="2">Uncharacterized protein</fullName>
    </submittedName>
</protein>
<dbReference type="SUPFAM" id="SSF56854">
    <property type="entry name" value="Bcl-2 inhibitors of programmed cell death"/>
    <property type="match status" value="1"/>
</dbReference>
<evidence type="ECO:0000256" key="1">
    <source>
        <dbReference type="SAM" id="MobiDB-lite"/>
    </source>
</evidence>
<name>A0A4Y2I9C1_ARAVE</name>
<evidence type="ECO:0000313" key="3">
    <source>
        <dbReference type="Proteomes" id="UP000499080"/>
    </source>
</evidence>
<evidence type="ECO:0000313" key="2">
    <source>
        <dbReference type="EMBL" id="GBM74022.1"/>
    </source>
</evidence>
<dbReference type="Proteomes" id="UP000499080">
    <property type="component" value="Unassembled WGS sequence"/>
</dbReference>
<keyword evidence="3" id="KW-1185">Reference proteome</keyword>
<dbReference type="OrthoDB" id="6437622at2759"/>
<reference evidence="2 3" key="1">
    <citation type="journal article" date="2019" name="Sci. Rep.">
        <title>Orb-weaving spider Araneus ventricosus genome elucidates the spidroin gene catalogue.</title>
        <authorList>
            <person name="Kono N."/>
            <person name="Nakamura H."/>
            <person name="Ohtoshi R."/>
            <person name="Moran D.A.P."/>
            <person name="Shinohara A."/>
            <person name="Yoshida Y."/>
            <person name="Fujiwara M."/>
            <person name="Mori M."/>
            <person name="Tomita M."/>
            <person name="Arakawa K."/>
        </authorList>
    </citation>
    <scope>NUCLEOTIDE SEQUENCE [LARGE SCALE GENOMIC DNA]</scope>
</reference>
<comment type="caution">
    <text evidence="2">The sequence shown here is derived from an EMBL/GenBank/DDBJ whole genome shotgun (WGS) entry which is preliminary data.</text>
</comment>